<dbReference type="VEuPathDB" id="FungiDB:PSHT_13103"/>
<dbReference type="AlphaFoldDB" id="A0A2S4V5E9"/>
<dbReference type="VEuPathDB" id="FungiDB:PSTT_10194"/>
<evidence type="ECO:0000313" key="6">
    <source>
        <dbReference type="Proteomes" id="UP000239156"/>
    </source>
</evidence>
<name>A0A2S4V5E9_9BASI</name>
<evidence type="ECO:0000313" key="5">
    <source>
        <dbReference type="EMBL" id="POW04721.1"/>
    </source>
</evidence>
<dbReference type="VEuPathDB" id="FungiDB:PSHT_13104"/>
<dbReference type="PANTHER" id="PTHR28627">
    <property type="entry name" value="CYTOCHROME C OXIDASE ASSEMBLY FACTOR 5"/>
    <property type="match status" value="1"/>
</dbReference>
<dbReference type="PANTHER" id="PTHR28627:SF1">
    <property type="entry name" value="CYTOCHROME C OXIDASE ASSEMBLY FACTOR 5"/>
    <property type="match status" value="1"/>
</dbReference>
<dbReference type="Proteomes" id="UP000239156">
    <property type="component" value="Unassembled WGS sequence"/>
</dbReference>
<dbReference type="GO" id="GO:0033617">
    <property type="term" value="P:mitochondrial respiratory chain complex IV assembly"/>
    <property type="evidence" value="ECO:0007669"/>
    <property type="project" value="TreeGrafter"/>
</dbReference>
<feature type="transmembrane region" description="Helical" evidence="4">
    <location>
        <begin position="257"/>
        <end position="278"/>
    </location>
</feature>
<comment type="caution">
    <text evidence="5">The sequence shown here is derived from an EMBL/GenBank/DDBJ whole genome shotgun (WGS) entry which is preliminary data.</text>
</comment>
<dbReference type="GO" id="GO:0005739">
    <property type="term" value="C:mitochondrion"/>
    <property type="evidence" value="ECO:0007669"/>
    <property type="project" value="TreeGrafter"/>
</dbReference>
<evidence type="ECO:0000256" key="3">
    <source>
        <dbReference type="SAM" id="MobiDB-lite"/>
    </source>
</evidence>
<evidence type="ECO:0000256" key="1">
    <source>
        <dbReference type="ARBA" id="ARBA00007785"/>
    </source>
</evidence>
<comment type="similarity">
    <text evidence="1">Belongs to the PET191 family.</text>
</comment>
<evidence type="ECO:0000256" key="2">
    <source>
        <dbReference type="ARBA" id="ARBA00023157"/>
    </source>
</evidence>
<reference evidence="5" key="1">
    <citation type="submission" date="2017-12" db="EMBL/GenBank/DDBJ databases">
        <title>Gene loss provides genomic basis for host adaptation in cereal stripe rust fungi.</title>
        <authorList>
            <person name="Xia C."/>
        </authorList>
    </citation>
    <scope>NUCLEOTIDE SEQUENCE [LARGE SCALE GENOMIC DNA]</scope>
    <source>
        <strain evidence="5">93-210</strain>
    </source>
</reference>
<dbReference type="PROSITE" id="PS51808">
    <property type="entry name" value="CHCH"/>
    <property type="match status" value="1"/>
</dbReference>
<gene>
    <name evidence="5" type="ORF">PSTT_10194</name>
</gene>
<proteinExistence type="inferred from homology"/>
<keyword evidence="6" id="KW-1185">Reference proteome</keyword>
<keyword evidence="2" id="KW-1015">Disulfide bond</keyword>
<keyword evidence="4" id="KW-0472">Membrane</keyword>
<accession>A0A2S4V5E9</accession>
<feature type="region of interest" description="Disordered" evidence="3">
    <location>
        <begin position="442"/>
        <end position="463"/>
    </location>
</feature>
<keyword evidence="4" id="KW-1133">Transmembrane helix</keyword>
<organism evidence="5 6">
    <name type="scientific">Puccinia striiformis</name>
    <dbReference type="NCBI Taxonomy" id="27350"/>
    <lineage>
        <taxon>Eukaryota</taxon>
        <taxon>Fungi</taxon>
        <taxon>Dikarya</taxon>
        <taxon>Basidiomycota</taxon>
        <taxon>Pucciniomycotina</taxon>
        <taxon>Pucciniomycetes</taxon>
        <taxon>Pucciniales</taxon>
        <taxon>Pucciniaceae</taxon>
        <taxon>Puccinia</taxon>
    </lineage>
</organism>
<keyword evidence="4" id="KW-0812">Transmembrane</keyword>
<evidence type="ECO:0008006" key="7">
    <source>
        <dbReference type="Google" id="ProtNLM"/>
    </source>
</evidence>
<dbReference type="InterPro" id="IPR018793">
    <property type="entry name" value="Cyt_c_oxidase_assmbl_Pet191"/>
</dbReference>
<protein>
    <recommendedName>
        <fullName evidence="7">Cytochrome c oxidase assembly factor 5</fullName>
    </recommendedName>
</protein>
<sequence length="497" mass="56622">MASWSTYHLIFDGLDFFDSSRHCERESISLIRGAGSSPGKISLRNLAPSDFERQPTQPIPTMNTGTTTGPCQQIKADLSECILKSDCVLKPPYRTPKECLQSHLDQLPAECIHLRYAFFDCKRGLLDMRKRFRGLDPTTCHIGNGPSDRLASWKTALLTCTPAPASCGRKECLERAIPLRPGKSCVPIAGTAFQMRRECSELSYSKYKQSGVAEPNPHRQCHLSHMINGIADSTRLGAMARASSFSRIPHERMCQRIIMALIVYGALLTLVIGMPATYTGARLARRMESAMNVGKDTKGSEIFTHADLKDALAKPEESGLTLMEFNERAGREMGVDSRHINRFVNEYLSGFMDKVFKMDDKIFTRDEANDFVDWRLAQKWRSQYKDTEKLDLLDLLEDYMVWAGKDSRLKDNIYVKEWDKTFKHGNPKENETIKQLVERLKQPSETANARITPPSVTDEPKPNQPWYHWRSILHQMGNLWKKLMKRLGTKKPEEKLD</sequence>
<dbReference type="Pfam" id="PF10203">
    <property type="entry name" value="Pet191_N"/>
    <property type="match status" value="1"/>
</dbReference>
<dbReference type="EMBL" id="PKSL01000108">
    <property type="protein sequence ID" value="POW04721.1"/>
    <property type="molecule type" value="Genomic_DNA"/>
</dbReference>
<evidence type="ECO:0000256" key="4">
    <source>
        <dbReference type="SAM" id="Phobius"/>
    </source>
</evidence>